<keyword evidence="2" id="KW-0732">Signal</keyword>
<evidence type="ECO:0000313" key="8">
    <source>
        <dbReference type="EMBL" id="CQR70125.1"/>
    </source>
</evidence>
<evidence type="ECO:0000256" key="2">
    <source>
        <dbReference type="ARBA" id="ARBA00022729"/>
    </source>
</evidence>
<evidence type="ECO:0000256" key="5">
    <source>
        <dbReference type="RuleBase" id="RU004004"/>
    </source>
</evidence>
<evidence type="ECO:0000259" key="6">
    <source>
        <dbReference type="Pfam" id="PF00263"/>
    </source>
</evidence>
<organism evidence="8 9">
    <name type="scientific">Sporomusa ovata</name>
    <dbReference type="NCBI Taxonomy" id="2378"/>
    <lineage>
        <taxon>Bacteria</taxon>
        <taxon>Bacillati</taxon>
        <taxon>Bacillota</taxon>
        <taxon>Negativicutes</taxon>
        <taxon>Selenomonadales</taxon>
        <taxon>Sporomusaceae</taxon>
        <taxon>Sporomusa</taxon>
    </lineage>
</organism>
<evidence type="ECO:0000256" key="4">
    <source>
        <dbReference type="RuleBase" id="RU004003"/>
    </source>
</evidence>
<dbReference type="PANTHER" id="PTHR30332:SF17">
    <property type="entry name" value="TYPE IV PILIATION SYSTEM PROTEIN DR_0774-RELATED"/>
    <property type="match status" value="1"/>
</dbReference>
<dbReference type="GO" id="GO:0015627">
    <property type="term" value="C:type II protein secretion system complex"/>
    <property type="evidence" value="ECO:0007669"/>
    <property type="project" value="TreeGrafter"/>
</dbReference>
<dbReference type="PRINTS" id="PR01032">
    <property type="entry name" value="PHAGEIV"/>
</dbReference>
<dbReference type="AlphaFoldDB" id="A0A0U1KS90"/>
<dbReference type="Gene3D" id="3.30.1370.120">
    <property type="match status" value="1"/>
</dbReference>
<keyword evidence="3" id="KW-0472">Membrane</keyword>
<dbReference type="InterPro" id="IPR050810">
    <property type="entry name" value="Bact_Secretion_Sys_Channel"/>
</dbReference>
<proteinExistence type="inferred from homology"/>
<name>A0A0U1KS90_9FIRM</name>
<comment type="subcellular location">
    <subcellularLocation>
        <location evidence="5">Cell outer membrane</location>
    </subcellularLocation>
    <subcellularLocation>
        <location evidence="1">Membrane</location>
    </subcellularLocation>
</comment>
<dbReference type="InterPro" id="IPR005644">
    <property type="entry name" value="NolW-like"/>
</dbReference>
<dbReference type="Pfam" id="PF00263">
    <property type="entry name" value="Secretin"/>
    <property type="match status" value="1"/>
</dbReference>
<dbReference type="GO" id="GO:0009306">
    <property type="term" value="P:protein secretion"/>
    <property type="evidence" value="ECO:0007669"/>
    <property type="project" value="InterPro"/>
</dbReference>
<dbReference type="Pfam" id="PF03958">
    <property type="entry name" value="Secretin_N"/>
    <property type="match status" value="1"/>
</dbReference>
<dbReference type="EMBL" id="CTRP01000002">
    <property type="protein sequence ID" value="CQR70125.1"/>
    <property type="molecule type" value="Genomic_DNA"/>
</dbReference>
<evidence type="ECO:0000313" key="9">
    <source>
        <dbReference type="Proteomes" id="UP000049855"/>
    </source>
</evidence>
<evidence type="ECO:0000256" key="1">
    <source>
        <dbReference type="ARBA" id="ARBA00004370"/>
    </source>
</evidence>
<dbReference type="InterPro" id="IPR001775">
    <property type="entry name" value="GspD/PilQ"/>
</dbReference>
<feature type="domain" description="NolW-like" evidence="7">
    <location>
        <begin position="10"/>
        <end position="68"/>
    </location>
</feature>
<evidence type="ECO:0000256" key="3">
    <source>
        <dbReference type="ARBA" id="ARBA00023136"/>
    </source>
</evidence>
<keyword evidence="9" id="KW-1185">Reference proteome</keyword>
<feature type="domain" description="Type II/III secretion system secretin-like" evidence="6">
    <location>
        <begin position="130"/>
        <end position="287"/>
    </location>
</feature>
<gene>
    <name evidence="8" type="ORF">SpAn4DRAFT_4637</name>
</gene>
<dbReference type="InterPro" id="IPR038591">
    <property type="entry name" value="NolW-like_sf"/>
</dbReference>
<dbReference type="PRINTS" id="PR00811">
    <property type="entry name" value="BCTERIALGSPD"/>
</dbReference>
<accession>A0A0U1KS90</accession>
<dbReference type="PANTHER" id="PTHR30332">
    <property type="entry name" value="PROBABLE GENERAL SECRETION PATHWAY PROTEIN D"/>
    <property type="match status" value="1"/>
</dbReference>
<evidence type="ECO:0000259" key="7">
    <source>
        <dbReference type="Pfam" id="PF03958"/>
    </source>
</evidence>
<protein>
    <submittedName>
        <fullName evidence="8">Type IV pilus biogenesis protein PilQ</fullName>
    </submittedName>
</protein>
<sequence length="289" mass="31366">MAAVGLSPLVVQLEYVKADQVKPMLATLFPDNQIKVEFVNKTLIVTGNDDDCAAVKAILAKLDIPPRQVIFEAEAVEISRDSLRNLGINWGTVNGLTETALTDNSAFRITLGIPNHSEYGINLKGTLNRLIENKKGHLLASPRIAALDGQTARILIGDKLAVESTQISSGTTVTTVTYVEVGIKLEITPTVHTDGTITAIIKPEVSNKTDTTTSGNPNIRTRQAETTLRVKNGETIVLGGLIQRQKTSDTIKFPLLGDLPLVGMFFRSTNREFTESELIILITPKLINP</sequence>
<dbReference type="GO" id="GO:0009279">
    <property type="term" value="C:cell outer membrane"/>
    <property type="evidence" value="ECO:0007669"/>
    <property type="project" value="UniProtKB-SubCell"/>
</dbReference>
<dbReference type="Proteomes" id="UP000049855">
    <property type="component" value="Unassembled WGS sequence"/>
</dbReference>
<comment type="similarity">
    <text evidence="4">Belongs to the bacterial secretin family.</text>
</comment>
<dbReference type="InterPro" id="IPR004846">
    <property type="entry name" value="T2SS/T3SS_dom"/>
</dbReference>
<reference evidence="9" key="1">
    <citation type="submission" date="2015-03" db="EMBL/GenBank/DDBJ databases">
        <authorList>
            <person name="Nijsse Bart"/>
        </authorList>
    </citation>
    <scope>NUCLEOTIDE SEQUENCE [LARGE SCALE GENOMIC DNA]</scope>
</reference>
<keyword evidence="5" id="KW-0813">Transport</keyword>